<organism evidence="4 5">
    <name type="scientific">Lingula anatina</name>
    <name type="common">Brachiopod</name>
    <name type="synonym">Lingula unguis</name>
    <dbReference type="NCBI Taxonomy" id="7574"/>
    <lineage>
        <taxon>Eukaryota</taxon>
        <taxon>Metazoa</taxon>
        <taxon>Spiralia</taxon>
        <taxon>Lophotrochozoa</taxon>
        <taxon>Brachiopoda</taxon>
        <taxon>Linguliformea</taxon>
        <taxon>Lingulata</taxon>
        <taxon>Lingulida</taxon>
        <taxon>Linguloidea</taxon>
        <taxon>Lingulidae</taxon>
        <taxon>Lingula</taxon>
    </lineage>
</organism>
<comment type="similarity">
    <text evidence="1">Belongs to the sulfotransferase 1 family.</text>
</comment>
<dbReference type="AlphaFoldDB" id="A0A1S3HGN4"/>
<dbReference type="RefSeq" id="XP_013384184.1">
    <property type="nucleotide sequence ID" value="XM_013528730.1"/>
</dbReference>
<dbReference type="Gene3D" id="3.40.50.300">
    <property type="entry name" value="P-loop containing nucleotide triphosphate hydrolases"/>
    <property type="match status" value="1"/>
</dbReference>
<dbReference type="PANTHER" id="PTHR11783">
    <property type="entry name" value="SULFOTRANSFERASE SULT"/>
    <property type="match status" value="1"/>
</dbReference>
<evidence type="ECO:0000256" key="2">
    <source>
        <dbReference type="ARBA" id="ARBA00022679"/>
    </source>
</evidence>
<dbReference type="InterPro" id="IPR000863">
    <property type="entry name" value="Sulfotransferase_dom"/>
</dbReference>
<accession>A0A1S3HGN4</accession>
<proteinExistence type="inferred from homology"/>
<evidence type="ECO:0000259" key="3">
    <source>
        <dbReference type="Pfam" id="PF00685"/>
    </source>
</evidence>
<dbReference type="Pfam" id="PF00685">
    <property type="entry name" value="Sulfotransfer_1"/>
    <property type="match status" value="1"/>
</dbReference>
<dbReference type="SUPFAM" id="SSF52540">
    <property type="entry name" value="P-loop containing nucleoside triphosphate hydrolases"/>
    <property type="match status" value="1"/>
</dbReference>
<dbReference type="KEGG" id="lak:106154392"/>
<gene>
    <name evidence="5" type="primary">LOC106154392</name>
</gene>
<protein>
    <submittedName>
        <fullName evidence="5">Sulfotransferase 1C2-like</fullName>
    </submittedName>
</protein>
<dbReference type="InParanoid" id="A0A1S3HGN4"/>
<keyword evidence="2" id="KW-0808">Transferase</keyword>
<dbReference type="Proteomes" id="UP000085678">
    <property type="component" value="Unplaced"/>
</dbReference>
<reference evidence="5" key="1">
    <citation type="submission" date="2025-08" db="UniProtKB">
        <authorList>
            <consortium name="RefSeq"/>
        </authorList>
    </citation>
    <scope>IDENTIFICATION</scope>
    <source>
        <tissue evidence="5">Gonads</tissue>
    </source>
</reference>
<dbReference type="InterPro" id="IPR027417">
    <property type="entry name" value="P-loop_NTPase"/>
</dbReference>
<name>A0A1S3HGN4_LINAN</name>
<feature type="domain" description="Sulfotransferase" evidence="3">
    <location>
        <begin position="53"/>
        <end position="302"/>
    </location>
</feature>
<sequence length="309" mass="36294">MSSEEEEDRIVKVPDGNGHTITTKDVDGLYNLPPFPRLTTRMHNLKNFQARETDVVVCAFLKCGTHWLWEVVSMIIHGGEARLSDEPKEHYFLEMVDISALDKSPSPRVLNTHLPVDWIPPEIFKKKCKIVKIFRNPKDAYTSLYYHLKGLATREYTGTWDGYFELMMKMESKPGVRDYTNWFEFAHEWWKYSKTDSSVLTIMYEEMKRDPVSHVQKISDFLGQPLDQNVCMKIAKECRFESMQAKKHDFLEKFIESSDKNIWRKGATGMYRKGAVGDWKNHFTVSQNERFDALIRECLKDCDMQLTYE</sequence>
<keyword evidence="4" id="KW-1185">Reference proteome</keyword>
<dbReference type="OrthoDB" id="6341251at2759"/>
<evidence type="ECO:0000313" key="5">
    <source>
        <dbReference type="RefSeq" id="XP_013384184.1"/>
    </source>
</evidence>
<dbReference type="GeneID" id="106154392"/>
<evidence type="ECO:0000256" key="1">
    <source>
        <dbReference type="ARBA" id="ARBA00005771"/>
    </source>
</evidence>
<dbReference type="GO" id="GO:0008146">
    <property type="term" value="F:sulfotransferase activity"/>
    <property type="evidence" value="ECO:0007669"/>
    <property type="project" value="InterPro"/>
</dbReference>
<evidence type="ECO:0000313" key="4">
    <source>
        <dbReference type="Proteomes" id="UP000085678"/>
    </source>
</evidence>